<dbReference type="AlphaFoldDB" id="A0A0G4I8Y8"/>
<protein>
    <submittedName>
        <fullName evidence="1">Uncharacterized protein</fullName>
    </submittedName>
</protein>
<sequence length="137" mass="16139">MPFDFKEDFSEASKEELMSDFEKLLDTLLEEKEVEGKESQINDTLYAMEKRFEDLHSDEAFNWDDWKSLYPKVSKSFRANKASAKDIHWAMARLGRHLVNEGEENLSDEHEEVFEILVKSVEDHLAYIRGRFSSEKV</sequence>
<reference evidence="1" key="1">
    <citation type="submission" date="2014-11" db="EMBL/GenBank/DDBJ databases">
        <authorList>
            <person name="Otto D Thomas"/>
            <person name="Naeem Raeece"/>
        </authorList>
    </citation>
    <scope>NUCLEOTIDE SEQUENCE</scope>
</reference>
<accession>A0A0G4I8Y8</accession>
<dbReference type="EMBL" id="CDMZ01005702">
    <property type="protein sequence ID" value="CEM53526.1"/>
    <property type="molecule type" value="Genomic_DNA"/>
</dbReference>
<gene>
    <name evidence="1" type="ORF">Cvel_12033</name>
</gene>
<name>A0A0G4I8Y8_9ALVE</name>
<feature type="non-terminal residue" evidence="1">
    <location>
        <position position="137"/>
    </location>
</feature>
<organism evidence="1">
    <name type="scientific">Chromera velia CCMP2878</name>
    <dbReference type="NCBI Taxonomy" id="1169474"/>
    <lineage>
        <taxon>Eukaryota</taxon>
        <taxon>Sar</taxon>
        <taxon>Alveolata</taxon>
        <taxon>Colpodellida</taxon>
        <taxon>Chromeraceae</taxon>
        <taxon>Chromera</taxon>
    </lineage>
</organism>
<proteinExistence type="predicted"/>
<evidence type="ECO:0000313" key="1">
    <source>
        <dbReference type="EMBL" id="CEM53526.1"/>
    </source>
</evidence>